<dbReference type="Gene3D" id="3.20.20.450">
    <property type="entry name" value="EAL domain"/>
    <property type="match status" value="1"/>
</dbReference>
<dbReference type="NCBIfam" id="TIGR00254">
    <property type="entry name" value="GGDEF"/>
    <property type="match status" value="1"/>
</dbReference>
<dbReference type="PANTHER" id="PTHR44757">
    <property type="entry name" value="DIGUANYLATE CYCLASE DGCP"/>
    <property type="match status" value="1"/>
</dbReference>
<dbReference type="SUPFAM" id="SSF55785">
    <property type="entry name" value="PYP-like sensor domain (PAS domain)"/>
    <property type="match status" value="1"/>
</dbReference>
<dbReference type="CDD" id="cd01949">
    <property type="entry name" value="GGDEF"/>
    <property type="match status" value="1"/>
</dbReference>
<organism evidence="4 5">
    <name type="scientific">Candidatus Nitrobium versatile</name>
    <dbReference type="NCBI Taxonomy" id="2884831"/>
    <lineage>
        <taxon>Bacteria</taxon>
        <taxon>Pseudomonadati</taxon>
        <taxon>Nitrospirota</taxon>
        <taxon>Nitrospiria</taxon>
        <taxon>Nitrospirales</taxon>
        <taxon>Nitrospiraceae</taxon>
        <taxon>Candidatus Nitrobium</taxon>
    </lineage>
</organism>
<dbReference type="SUPFAM" id="SSF55073">
    <property type="entry name" value="Nucleotide cyclase"/>
    <property type="match status" value="1"/>
</dbReference>
<dbReference type="InterPro" id="IPR035919">
    <property type="entry name" value="EAL_sf"/>
</dbReference>
<reference evidence="4" key="2">
    <citation type="submission" date="2021-08" db="EMBL/GenBank/DDBJ databases">
        <authorList>
            <person name="Dalcin Martins P."/>
        </authorList>
    </citation>
    <scope>NUCLEOTIDE SEQUENCE</scope>
    <source>
        <strain evidence="4">MAG_39</strain>
    </source>
</reference>
<evidence type="ECO:0000259" key="2">
    <source>
        <dbReference type="PROSITE" id="PS50883"/>
    </source>
</evidence>
<evidence type="ECO:0000313" key="5">
    <source>
        <dbReference type="Proteomes" id="UP000705867"/>
    </source>
</evidence>
<feature type="domain" description="GGDEF" evidence="3">
    <location>
        <begin position="200"/>
        <end position="333"/>
    </location>
</feature>
<evidence type="ECO:0000259" key="3">
    <source>
        <dbReference type="PROSITE" id="PS50887"/>
    </source>
</evidence>
<dbReference type="Proteomes" id="UP000705867">
    <property type="component" value="Unassembled WGS sequence"/>
</dbReference>
<dbReference type="InterPro" id="IPR000160">
    <property type="entry name" value="GGDEF_dom"/>
</dbReference>
<dbReference type="PROSITE" id="PS50887">
    <property type="entry name" value="GGDEF"/>
    <property type="match status" value="1"/>
</dbReference>
<dbReference type="EMBL" id="JAIOIV010000032">
    <property type="protein sequence ID" value="MBZ0155420.1"/>
    <property type="molecule type" value="Genomic_DNA"/>
</dbReference>
<gene>
    <name evidence="4" type="ORF">K8I29_04290</name>
</gene>
<dbReference type="Gene3D" id="3.30.450.20">
    <property type="entry name" value="PAS domain"/>
    <property type="match status" value="1"/>
</dbReference>
<proteinExistence type="predicted"/>
<dbReference type="CDD" id="cd01948">
    <property type="entry name" value="EAL"/>
    <property type="match status" value="1"/>
</dbReference>
<accession>A0A953JAA0</accession>
<dbReference type="SMART" id="SM00052">
    <property type="entry name" value="EAL"/>
    <property type="match status" value="1"/>
</dbReference>
<dbReference type="Pfam" id="PF00990">
    <property type="entry name" value="GGDEF"/>
    <property type="match status" value="1"/>
</dbReference>
<name>A0A953JAA0_9BACT</name>
<dbReference type="InterPro" id="IPR043128">
    <property type="entry name" value="Rev_trsase/Diguanyl_cyclase"/>
</dbReference>
<dbReference type="InterPro" id="IPR052155">
    <property type="entry name" value="Biofilm_reg_signaling"/>
</dbReference>
<feature type="compositionally biased region" description="Basic and acidic residues" evidence="1">
    <location>
        <begin position="1"/>
        <end position="14"/>
    </location>
</feature>
<evidence type="ECO:0000313" key="4">
    <source>
        <dbReference type="EMBL" id="MBZ0155420.1"/>
    </source>
</evidence>
<dbReference type="GO" id="GO:0003824">
    <property type="term" value="F:catalytic activity"/>
    <property type="evidence" value="ECO:0007669"/>
    <property type="project" value="UniProtKB-ARBA"/>
</dbReference>
<dbReference type="Gene3D" id="3.30.70.270">
    <property type="match status" value="1"/>
</dbReference>
<protein>
    <submittedName>
        <fullName evidence="4">EAL domain-containing protein</fullName>
    </submittedName>
</protein>
<dbReference type="PANTHER" id="PTHR44757:SF2">
    <property type="entry name" value="BIOFILM ARCHITECTURE MAINTENANCE PROTEIN MBAA"/>
    <property type="match status" value="1"/>
</dbReference>
<comment type="caution">
    <text evidence="4">The sequence shown here is derived from an EMBL/GenBank/DDBJ whole genome shotgun (WGS) entry which is preliminary data.</text>
</comment>
<dbReference type="InterPro" id="IPR035965">
    <property type="entry name" value="PAS-like_dom_sf"/>
</dbReference>
<dbReference type="FunFam" id="3.30.70.270:FF:000001">
    <property type="entry name" value="Diguanylate cyclase domain protein"/>
    <property type="match status" value="1"/>
</dbReference>
<dbReference type="AlphaFoldDB" id="A0A953JAA0"/>
<sequence length="598" mass="67657">MPKAADSVHHHDTSPRCLQEHSPSLARTEGWPLLHAVSPVMPFLEEGASPDKLPFRSMVERFEGLIYLCSSDFRIEFMNDQLIRKIGRDATGELCYQALHKRETVCPGCAGAKVFKGESVRWEVRDPKSNRWYSVVSTPVPRPGGTTSQQTIIEDITERKVLEERITHQAYHDILTGLPNRMLFMEHLNRALLQARREESRLALLFLDLDHFKYVNDTLGHTAGDLLLKETAGRLKACIREYDTVARIGGDEFVILLSRISHGEDASRIAEKILSLFRKPPMIDGREFPVTASIGISVFPDDSEYGETLMKNADIAMYHAKERGRNNFQFFDPGMNIRSIERMILENSLRRTLERGDLVVYYQPQLDTVTRRIIGSEALVRWRHPEAGLLDPLHFIPLAVETGLIIPIDEWVLRTACAQNKAWQEAGYEPVCITVNLSERQFRQPDFPEIVAHVLRDTGLDAEFLEIEISETTAMDNVENTLSLLQKLTDLGIRCSLDDFGTASSSVRFLKRSPFNSLKIDQSIIKGLTTNPDDQAVASAIIAMAHNLELTVVAEGVETEEHLSFLLFSRCDAVQGYLFSKPLPAEKFQNLLSPMRRS</sequence>
<dbReference type="InterPro" id="IPR001633">
    <property type="entry name" value="EAL_dom"/>
</dbReference>
<dbReference type="Pfam" id="PF00563">
    <property type="entry name" value="EAL"/>
    <property type="match status" value="1"/>
</dbReference>
<feature type="region of interest" description="Disordered" evidence="1">
    <location>
        <begin position="1"/>
        <end position="21"/>
    </location>
</feature>
<dbReference type="SUPFAM" id="SSF141868">
    <property type="entry name" value="EAL domain-like"/>
    <property type="match status" value="1"/>
</dbReference>
<dbReference type="PROSITE" id="PS50883">
    <property type="entry name" value="EAL"/>
    <property type="match status" value="1"/>
</dbReference>
<dbReference type="SMART" id="SM00267">
    <property type="entry name" value="GGDEF"/>
    <property type="match status" value="1"/>
</dbReference>
<dbReference type="InterPro" id="IPR029787">
    <property type="entry name" value="Nucleotide_cyclase"/>
</dbReference>
<evidence type="ECO:0000256" key="1">
    <source>
        <dbReference type="SAM" id="MobiDB-lite"/>
    </source>
</evidence>
<feature type="domain" description="EAL" evidence="2">
    <location>
        <begin position="342"/>
        <end position="596"/>
    </location>
</feature>
<reference evidence="4" key="1">
    <citation type="journal article" date="2021" name="bioRxiv">
        <title>Unraveling nitrogen, sulfur and carbon metabolic pathways and microbial community transcriptional responses to substrate deprivation and toxicity stresses in a bioreactor mimicking anoxic brackish coastal sediment conditions.</title>
        <authorList>
            <person name="Martins P.D."/>
            <person name="Echeveste M.J."/>
            <person name="Arshad A."/>
            <person name="Kurth J."/>
            <person name="Ouboter H."/>
            <person name="Jetten M.S.M."/>
            <person name="Welte C.U."/>
        </authorList>
    </citation>
    <scope>NUCLEOTIDE SEQUENCE</scope>
    <source>
        <strain evidence="4">MAG_39</strain>
    </source>
</reference>